<protein>
    <recommendedName>
        <fullName evidence="2">glucuronosyltransferase</fullName>
        <ecNumber evidence="2">2.4.1.17</ecNumber>
    </recommendedName>
</protein>
<dbReference type="InterPro" id="IPR050271">
    <property type="entry name" value="UDP-glycosyltransferase"/>
</dbReference>
<evidence type="ECO:0000256" key="6">
    <source>
        <dbReference type="SAM" id="Phobius"/>
    </source>
</evidence>
<evidence type="ECO:0000256" key="7">
    <source>
        <dbReference type="SAM" id="SignalP"/>
    </source>
</evidence>
<dbReference type="WBParaSite" id="Pan_g21080.t1">
    <property type="protein sequence ID" value="Pan_g21080.t1"/>
    <property type="gene ID" value="Pan_g21080"/>
</dbReference>
<comment type="catalytic activity">
    <reaction evidence="5">
        <text>glucuronate acceptor + UDP-alpha-D-glucuronate = acceptor beta-D-glucuronoside + UDP + H(+)</text>
        <dbReference type="Rhea" id="RHEA:21032"/>
        <dbReference type="ChEBI" id="CHEBI:15378"/>
        <dbReference type="ChEBI" id="CHEBI:58052"/>
        <dbReference type="ChEBI" id="CHEBI:58223"/>
        <dbReference type="ChEBI" id="CHEBI:132367"/>
        <dbReference type="ChEBI" id="CHEBI:132368"/>
        <dbReference type="EC" id="2.4.1.17"/>
    </reaction>
</comment>
<dbReference type="Pfam" id="PF00201">
    <property type="entry name" value="UDPGT"/>
    <property type="match status" value="1"/>
</dbReference>
<sequence>MLWVNVLSFLAVSHVYCDAAKILVFGTSNSKSHMISAGRIVDVLVKDGHNVTFVNLEVGHSIINFAGVRHLNVVPLGYVTPEEEHEYTEMVAERTKHTFDKETVWRMHDGTARFVESVVQACERALSQNTTTLNQLKSENFDVLITEQLSACGTGLTEVLNIPVHFIISSCALFDPIAKIYGVPTPMGYIPTAMAFSSATDSMSFTQRAQNLIESEVVSNAWMNTYTDTTTLFRKYYGNNFPDVRDIMVNRTPFLFVAVDDLIEFPRPWPPNVIRVGGLGIDFAHAADGLQLSEPCASEMTKGEKGVVFFSMGSAANTAGFPEIAKRNLFETMKNFSDYHFIIKVDKSDDFSRELLKDAPNVFITTWAPQPLLLRHPRLKLFITHGGYNSILEVANCGKPLILLPMMYDQTRNAGVVERNGWGKYVNKQTLLKSNKEFKQALTELLENESYTIAAKRIQKLLQTKPFTANEVFIKHINFAIANNGQLPELMPVANKLNLIQQHSLDVYAVISGVVAVIVLIFVKICFKLAQLFLQKLSGKDKCE</sequence>
<dbReference type="Gene3D" id="3.40.50.2000">
    <property type="entry name" value="Glycogen Phosphorylase B"/>
    <property type="match status" value="2"/>
</dbReference>
<dbReference type="PANTHER" id="PTHR48043:SF143">
    <property type="entry name" value="UDP-GLUCURONOSYLTRANSFERASE"/>
    <property type="match status" value="1"/>
</dbReference>
<organism evidence="8 9">
    <name type="scientific">Panagrellus redivivus</name>
    <name type="common">Microworm</name>
    <dbReference type="NCBI Taxonomy" id="6233"/>
    <lineage>
        <taxon>Eukaryota</taxon>
        <taxon>Metazoa</taxon>
        <taxon>Ecdysozoa</taxon>
        <taxon>Nematoda</taxon>
        <taxon>Chromadorea</taxon>
        <taxon>Rhabditida</taxon>
        <taxon>Tylenchina</taxon>
        <taxon>Panagrolaimomorpha</taxon>
        <taxon>Panagrolaimoidea</taxon>
        <taxon>Panagrolaimidae</taxon>
        <taxon>Panagrellus</taxon>
    </lineage>
</organism>
<comment type="similarity">
    <text evidence="1">Belongs to the UDP-glycosyltransferase family.</text>
</comment>
<evidence type="ECO:0000256" key="3">
    <source>
        <dbReference type="ARBA" id="ARBA00022676"/>
    </source>
</evidence>
<accession>A0A7E4ZW36</accession>
<proteinExistence type="inferred from homology"/>
<dbReference type="InterPro" id="IPR002213">
    <property type="entry name" value="UDP_glucos_trans"/>
</dbReference>
<keyword evidence="4" id="KW-0808">Transferase</keyword>
<evidence type="ECO:0000256" key="4">
    <source>
        <dbReference type="ARBA" id="ARBA00022679"/>
    </source>
</evidence>
<dbReference type="FunFam" id="3.40.50.2000:FF:000021">
    <property type="entry name" value="UDP-glucuronosyltransferase"/>
    <property type="match status" value="1"/>
</dbReference>
<evidence type="ECO:0000256" key="2">
    <source>
        <dbReference type="ARBA" id="ARBA00012544"/>
    </source>
</evidence>
<keyword evidence="6" id="KW-0812">Transmembrane</keyword>
<dbReference type="AlphaFoldDB" id="A0A7E4ZW36"/>
<keyword evidence="6" id="KW-0472">Membrane</keyword>
<keyword evidence="7" id="KW-0732">Signal</keyword>
<evidence type="ECO:0000313" key="8">
    <source>
        <dbReference type="Proteomes" id="UP000492821"/>
    </source>
</evidence>
<dbReference type="SUPFAM" id="SSF53756">
    <property type="entry name" value="UDP-Glycosyltransferase/glycogen phosphorylase"/>
    <property type="match status" value="1"/>
</dbReference>
<evidence type="ECO:0000313" key="9">
    <source>
        <dbReference type="WBParaSite" id="Pan_g21080.t1"/>
    </source>
</evidence>
<keyword evidence="8" id="KW-1185">Reference proteome</keyword>
<dbReference type="Proteomes" id="UP000492821">
    <property type="component" value="Unassembled WGS sequence"/>
</dbReference>
<reference evidence="8" key="1">
    <citation type="journal article" date="2013" name="Genetics">
        <title>The draft genome and transcriptome of Panagrellus redivivus are shaped by the harsh demands of a free-living lifestyle.</title>
        <authorList>
            <person name="Srinivasan J."/>
            <person name="Dillman A.R."/>
            <person name="Macchietto M.G."/>
            <person name="Heikkinen L."/>
            <person name="Lakso M."/>
            <person name="Fracchia K.M."/>
            <person name="Antoshechkin I."/>
            <person name="Mortazavi A."/>
            <person name="Wong G."/>
            <person name="Sternberg P.W."/>
        </authorList>
    </citation>
    <scope>NUCLEOTIDE SEQUENCE [LARGE SCALE GENOMIC DNA]</scope>
    <source>
        <strain evidence="8">MT8872</strain>
    </source>
</reference>
<feature type="transmembrane region" description="Helical" evidence="6">
    <location>
        <begin position="507"/>
        <end position="527"/>
    </location>
</feature>
<feature type="signal peptide" evidence="7">
    <location>
        <begin position="1"/>
        <end position="19"/>
    </location>
</feature>
<dbReference type="PANTHER" id="PTHR48043">
    <property type="entry name" value="EG:EG0003.4 PROTEIN-RELATED"/>
    <property type="match status" value="1"/>
</dbReference>
<reference evidence="9" key="2">
    <citation type="submission" date="2020-10" db="UniProtKB">
        <authorList>
            <consortium name="WormBaseParasite"/>
        </authorList>
    </citation>
    <scope>IDENTIFICATION</scope>
</reference>
<dbReference type="CDD" id="cd03784">
    <property type="entry name" value="GT1_Gtf-like"/>
    <property type="match status" value="1"/>
</dbReference>
<keyword evidence="3" id="KW-0328">Glycosyltransferase</keyword>
<dbReference type="GO" id="GO:0015020">
    <property type="term" value="F:glucuronosyltransferase activity"/>
    <property type="evidence" value="ECO:0007669"/>
    <property type="project" value="UniProtKB-EC"/>
</dbReference>
<name>A0A7E4ZW36_PANRE</name>
<evidence type="ECO:0000256" key="5">
    <source>
        <dbReference type="ARBA" id="ARBA00047475"/>
    </source>
</evidence>
<keyword evidence="6" id="KW-1133">Transmembrane helix</keyword>
<feature type="chain" id="PRO_5028894700" description="glucuronosyltransferase" evidence="7">
    <location>
        <begin position="20"/>
        <end position="544"/>
    </location>
</feature>
<dbReference type="EC" id="2.4.1.17" evidence="2"/>
<evidence type="ECO:0000256" key="1">
    <source>
        <dbReference type="ARBA" id="ARBA00009995"/>
    </source>
</evidence>